<keyword evidence="2" id="KW-0472">Membrane</keyword>
<feature type="region of interest" description="Disordered" evidence="1">
    <location>
        <begin position="166"/>
        <end position="311"/>
    </location>
</feature>
<feature type="compositionally biased region" description="Polar residues" evidence="1">
    <location>
        <begin position="117"/>
        <end position="132"/>
    </location>
</feature>
<dbReference type="Proteomes" id="UP000017559">
    <property type="component" value="Unassembled WGS sequence"/>
</dbReference>
<evidence type="ECO:0000313" key="4">
    <source>
        <dbReference type="Proteomes" id="UP000017559"/>
    </source>
</evidence>
<feature type="compositionally biased region" description="Polar residues" evidence="1">
    <location>
        <begin position="220"/>
        <end position="250"/>
    </location>
</feature>
<feature type="compositionally biased region" description="Low complexity" evidence="1">
    <location>
        <begin position="281"/>
        <end position="302"/>
    </location>
</feature>
<feature type="compositionally biased region" description="Polar residues" evidence="1">
    <location>
        <begin position="175"/>
        <end position="187"/>
    </location>
</feature>
<keyword evidence="2" id="KW-0812">Transmembrane</keyword>
<reference evidence="3 4" key="1">
    <citation type="journal article" date="2014" name="BMC Genomics">
        <title>Genome and secretome analysis of the hemibiotrophic fungal pathogen, Moniliophthora roreri, which causes frosty pod rot disease of cacao: mechanisms of the biotrophic and necrotrophic phases.</title>
        <authorList>
            <person name="Meinhardt L.W."/>
            <person name="Costa G.G.L."/>
            <person name="Thomazella D.P.T."/>
            <person name="Teixeira P.J.P.L."/>
            <person name="Carazzolle M.F."/>
            <person name="Schuster S.C."/>
            <person name="Carlson J.E."/>
            <person name="Guiltinan M.J."/>
            <person name="Mieczkowski P."/>
            <person name="Farmer A."/>
            <person name="Ramaraj T."/>
            <person name="Crozier J."/>
            <person name="Davis R.E."/>
            <person name="Shao J."/>
            <person name="Melnick R.L."/>
            <person name="Pereira G.A.G."/>
            <person name="Bailey B.A."/>
        </authorList>
    </citation>
    <scope>NUCLEOTIDE SEQUENCE [LARGE SCALE GENOMIC DNA]</scope>
    <source>
        <strain evidence="3 4">MCA 2997</strain>
    </source>
</reference>
<keyword evidence="2" id="KW-1133">Transmembrane helix</keyword>
<evidence type="ECO:0000313" key="3">
    <source>
        <dbReference type="EMBL" id="ESK93578.1"/>
    </source>
</evidence>
<comment type="caution">
    <text evidence="3">The sequence shown here is derived from an EMBL/GenBank/DDBJ whole genome shotgun (WGS) entry which is preliminary data.</text>
</comment>
<gene>
    <name evidence="3" type="ORF">Moror_1584</name>
</gene>
<dbReference type="AlphaFoldDB" id="V2X361"/>
<evidence type="ECO:0000256" key="1">
    <source>
        <dbReference type="SAM" id="MobiDB-lite"/>
    </source>
</evidence>
<dbReference type="OrthoDB" id="3030369at2759"/>
<accession>V2X361</accession>
<dbReference type="KEGG" id="mrr:Moror_1584"/>
<feature type="transmembrane region" description="Helical" evidence="2">
    <location>
        <begin position="137"/>
        <end position="160"/>
    </location>
</feature>
<name>V2X361_MONRO</name>
<protein>
    <submittedName>
        <fullName evidence="3">Uncharacterized protein</fullName>
    </submittedName>
</protein>
<feature type="compositionally biased region" description="Low complexity" evidence="1">
    <location>
        <begin position="97"/>
        <end position="116"/>
    </location>
</feature>
<proteinExistence type="predicted"/>
<organism evidence="3 4">
    <name type="scientific">Moniliophthora roreri (strain MCA 2997)</name>
    <name type="common">Cocoa frosty pod rot fungus</name>
    <name type="synonym">Crinipellis roreri</name>
    <dbReference type="NCBI Taxonomy" id="1381753"/>
    <lineage>
        <taxon>Eukaryota</taxon>
        <taxon>Fungi</taxon>
        <taxon>Dikarya</taxon>
        <taxon>Basidiomycota</taxon>
        <taxon>Agaricomycotina</taxon>
        <taxon>Agaricomycetes</taxon>
        <taxon>Agaricomycetidae</taxon>
        <taxon>Agaricales</taxon>
        <taxon>Marasmiineae</taxon>
        <taxon>Marasmiaceae</taxon>
        <taxon>Moniliophthora</taxon>
    </lineage>
</organism>
<evidence type="ECO:0000256" key="2">
    <source>
        <dbReference type="SAM" id="Phobius"/>
    </source>
</evidence>
<dbReference type="HOGENOM" id="CLU_894539_0_0_1"/>
<sequence length="311" mass="33532">MSTLNIPPQCNGQGSACIVVQPYLASGQCEPRNCCTDIFGSNMEQCLICIGGALHLTNFTEPQTTLDQFVQWCATMGTPIEKITLPGQDPNRPLNIPSFTASTSTPPTSTFQSAPTNTLSSTSDAARPTTSKPPAGIIAGAVTGGVAFITLVIVCLLLLLRRRRDRKPGPLPVESTVSPFLDNNTRSEWVDEKRPGSTRSESMRPESMAPRPESMKQRPGSVSQQSEVASSTKDAQTVSVPAESTVSEIQYDSEENSIPSSSRRTTRIIQHDDSGWRPAQVRSPSPVEEEPSSPIGSVEVVEMPPQYEEAL</sequence>
<keyword evidence="4" id="KW-1185">Reference proteome</keyword>
<dbReference type="EMBL" id="AWSO01000182">
    <property type="protein sequence ID" value="ESK93578.1"/>
    <property type="molecule type" value="Genomic_DNA"/>
</dbReference>
<feature type="region of interest" description="Disordered" evidence="1">
    <location>
        <begin position="87"/>
        <end position="132"/>
    </location>
</feature>